<dbReference type="Pfam" id="PF08395">
    <property type="entry name" value="7tm_7"/>
    <property type="match status" value="1"/>
</dbReference>
<evidence type="ECO:0000256" key="4">
    <source>
        <dbReference type="ARBA" id="ARBA00022989"/>
    </source>
</evidence>
<accession>A0AAV1JAT6</accession>
<keyword evidence="6" id="KW-0807">Transducer</keyword>
<protein>
    <recommendedName>
        <fullName evidence="6">Gustatory receptor</fullName>
    </recommendedName>
</protein>
<dbReference type="GO" id="GO:0007165">
    <property type="term" value="P:signal transduction"/>
    <property type="evidence" value="ECO:0007669"/>
    <property type="project" value="UniProtKB-KW"/>
</dbReference>
<feature type="transmembrane region" description="Helical" evidence="6">
    <location>
        <begin position="38"/>
        <end position="55"/>
    </location>
</feature>
<dbReference type="Proteomes" id="UP001497472">
    <property type="component" value="Unassembled WGS sequence"/>
</dbReference>
<comment type="function">
    <text evidence="6">Gustatory receptor which mediates acceptance or avoidance behavior, depending on its substrates.</text>
</comment>
<evidence type="ECO:0000313" key="7">
    <source>
        <dbReference type="EMBL" id="CAK1545718.1"/>
    </source>
</evidence>
<feature type="transmembrane region" description="Helical" evidence="6">
    <location>
        <begin position="377"/>
        <end position="397"/>
    </location>
</feature>
<dbReference type="GO" id="GO:0005886">
    <property type="term" value="C:plasma membrane"/>
    <property type="evidence" value="ECO:0007669"/>
    <property type="project" value="UniProtKB-SubCell"/>
</dbReference>
<evidence type="ECO:0000313" key="8">
    <source>
        <dbReference type="Proteomes" id="UP001497472"/>
    </source>
</evidence>
<evidence type="ECO:0000256" key="1">
    <source>
        <dbReference type="ARBA" id="ARBA00004651"/>
    </source>
</evidence>
<comment type="caution">
    <text evidence="6">Lacks conserved residue(s) required for the propagation of feature annotation.</text>
</comment>
<feature type="transmembrane region" description="Helical" evidence="6">
    <location>
        <begin position="155"/>
        <end position="176"/>
    </location>
</feature>
<evidence type="ECO:0000256" key="3">
    <source>
        <dbReference type="ARBA" id="ARBA00022692"/>
    </source>
</evidence>
<feature type="transmembrane region" description="Helical" evidence="6">
    <location>
        <begin position="409"/>
        <end position="429"/>
    </location>
</feature>
<keyword evidence="2 6" id="KW-1003">Cell membrane</keyword>
<keyword evidence="6" id="KW-0675">Receptor</keyword>
<keyword evidence="8" id="KW-1185">Reference proteome</keyword>
<evidence type="ECO:0000256" key="5">
    <source>
        <dbReference type="ARBA" id="ARBA00023136"/>
    </source>
</evidence>
<keyword evidence="4 6" id="KW-1133">Transmembrane helix</keyword>
<feature type="transmembrane region" description="Helical" evidence="6">
    <location>
        <begin position="61"/>
        <end position="83"/>
    </location>
</feature>
<dbReference type="EMBL" id="CAVLEF010000007">
    <property type="protein sequence ID" value="CAK1545718.1"/>
    <property type="molecule type" value="Genomic_DNA"/>
</dbReference>
<comment type="subcellular location">
    <subcellularLocation>
        <location evidence="1 6">Cell membrane</location>
        <topology evidence="1 6">Multi-pass membrane protein</topology>
    </subcellularLocation>
</comment>
<gene>
    <name evidence="7" type="ORF">LNINA_LOCUS5340</name>
</gene>
<evidence type="ECO:0000256" key="2">
    <source>
        <dbReference type="ARBA" id="ARBA00022475"/>
    </source>
</evidence>
<comment type="caution">
    <text evidence="7">The sequence shown here is derived from an EMBL/GenBank/DDBJ whole genome shotgun (WGS) entry which is preliminary data.</text>
</comment>
<reference evidence="7 8" key="1">
    <citation type="submission" date="2023-11" db="EMBL/GenBank/DDBJ databases">
        <authorList>
            <person name="Okamura Y."/>
        </authorList>
    </citation>
    <scope>NUCLEOTIDE SEQUENCE [LARGE SCALE GENOMIC DNA]</scope>
</reference>
<evidence type="ECO:0000256" key="6">
    <source>
        <dbReference type="RuleBase" id="RU363108"/>
    </source>
</evidence>
<comment type="similarity">
    <text evidence="6">Belongs to the insect chemoreceptor superfamily. Gustatory receptor (GR) family.</text>
</comment>
<keyword evidence="5 6" id="KW-0472">Membrane</keyword>
<dbReference type="GO" id="GO:0050909">
    <property type="term" value="P:sensory perception of taste"/>
    <property type="evidence" value="ECO:0007669"/>
    <property type="project" value="InterPro"/>
</dbReference>
<feature type="transmembrane region" description="Helical" evidence="6">
    <location>
        <begin position="482"/>
        <end position="502"/>
    </location>
</feature>
<dbReference type="InterPro" id="IPR013604">
    <property type="entry name" value="7TM_chemorcpt"/>
</dbReference>
<feature type="transmembrane region" description="Helical" evidence="6">
    <location>
        <begin position="114"/>
        <end position="135"/>
    </location>
</feature>
<dbReference type="AlphaFoldDB" id="A0AAV1JAT6"/>
<feature type="transmembrane region" description="Helical" evidence="6">
    <location>
        <begin position="6"/>
        <end position="26"/>
    </location>
</feature>
<name>A0AAV1JAT6_9NEOP</name>
<proteinExistence type="inferred from homology"/>
<keyword evidence="3 6" id="KW-0812">Transmembrane</keyword>
<organism evidence="7 8">
    <name type="scientific">Leptosia nina</name>
    <dbReference type="NCBI Taxonomy" id="320188"/>
    <lineage>
        <taxon>Eukaryota</taxon>
        <taxon>Metazoa</taxon>
        <taxon>Ecdysozoa</taxon>
        <taxon>Arthropoda</taxon>
        <taxon>Hexapoda</taxon>
        <taxon>Insecta</taxon>
        <taxon>Pterygota</taxon>
        <taxon>Neoptera</taxon>
        <taxon>Endopterygota</taxon>
        <taxon>Lepidoptera</taxon>
        <taxon>Glossata</taxon>
        <taxon>Ditrysia</taxon>
        <taxon>Papilionoidea</taxon>
        <taxon>Pieridae</taxon>
        <taxon>Pierinae</taxon>
        <taxon>Leptosia</taxon>
    </lineage>
</organism>
<sequence>MLDTNISYFTKFILLLQLLCGYYTTLFKSRKLNVAAQIYALFVLFCVACGVFINAPKEKETYYIVGLVSYHVDYAITFLLTAANRNLLCKFFSSLRALDVDLGLTRNHTTAKTFLLFLLLMVEKCYIGHGYFIHYPEMKFVFKDLSITLAVFSWYVSRVAICINAMVQCIIFEAIWNSMTELAKAFEVVFNRNNKTVCHIKSLDIQRFMIAYDALLDSTNATGPLFKTLVNIYMVAECICQIIMFIYPCIIMELTKREVHKIKLLLNEISAHHTVKQTQRCVRGAEVEIVWDESQDTVVSMRQCTEQLVHLPAYHKCAAFEWNWHSMKKLQIVFEEKILETNRTMASNKRKDIEDILLVYADLHDTLNSFGLVMESLVVWNSVFPLLYILSTVVAAITTDSHLALSRLVVDNVLHMAIFIFPCIMMEMIKSEVDKIRVMLTEIYTESADEGVVRKAEDGLKFLELCPYEFVVLRFIPVNIKLPLKILAVLTSYMIITLQLAYLSG</sequence>